<dbReference type="EMBL" id="JH688182">
    <property type="protein sequence ID" value="EJD33544.1"/>
    <property type="molecule type" value="Genomic_DNA"/>
</dbReference>
<accession>J0D4A6</accession>
<reference evidence="2" key="1">
    <citation type="journal article" date="2012" name="Science">
        <title>The Paleozoic origin of enzymatic lignin decomposition reconstructed from 31 fungal genomes.</title>
        <authorList>
            <person name="Floudas D."/>
            <person name="Binder M."/>
            <person name="Riley R."/>
            <person name="Barry K."/>
            <person name="Blanchette R.A."/>
            <person name="Henrissat B."/>
            <person name="Martinez A.T."/>
            <person name="Otillar R."/>
            <person name="Spatafora J.W."/>
            <person name="Yadav J.S."/>
            <person name="Aerts A."/>
            <person name="Benoit I."/>
            <person name="Boyd A."/>
            <person name="Carlson A."/>
            <person name="Copeland A."/>
            <person name="Coutinho P.M."/>
            <person name="de Vries R.P."/>
            <person name="Ferreira P."/>
            <person name="Findley K."/>
            <person name="Foster B."/>
            <person name="Gaskell J."/>
            <person name="Glotzer D."/>
            <person name="Gorecki P."/>
            <person name="Heitman J."/>
            <person name="Hesse C."/>
            <person name="Hori C."/>
            <person name="Igarashi K."/>
            <person name="Jurgens J.A."/>
            <person name="Kallen N."/>
            <person name="Kersten P."/>
            <person name="Kohler A."/>
            <person name="Kuees U."/>
            <person name="Kumar T.K.A."/>
            <person name="Kuo A."/>
            <person name="LaButti K."/>
            <person name="Larrondo L.F."/>
            <person name="Lindquist E."/>
            <person name="Ling A."/>
            <person name="Lombard V."/>
            <person name="Lucas S."/>
            <person name="Lundell T."/>
            <person name="Martin R."/>
            <person name="McLaughlin D.J."/>
            <person name="Morgenstern I."/>
            <person name="Morin E."/>
            <person name="Murat C."/>
            <person name="Nagy L.G."/>
            <person name="Nolan M."/>
            <person name="Ohm R.A."/>
            <person name="Patyshakuliyeva A."/>
            <person name="Rokas A."/>
            <person name="Ruiz-Duenas F.J."/>
            <person name="Sabat G."/>
            <person name="Salamov A."/>
            <person name="Samejima M."/>
            <person name="Schmutz J."/>
            <person name="Slot J.C."/>
            <person name="St John F."/>
            <person name="Stenlid J."/>
            <person name="Sun H."/>
            <person name="Sun S."/>
            <person name="Syed K."/>
            <person name="Tsang A."/>
            <person name="Wiebenga A."/>
            <person name="Young D."/>
            <person name="Pisabarro A."/>
            <person name="Eastwood D.C."/>
            <person name="Martin F."/>
            <person name="Cullen D."/>
            <person name="Grigoriev I.V."/>
            <person name="Hibbett D.S."/>
        </authorList>
    </citation>
    <scope>NUCLEOTIDE SEQUENCE [LARGE SCALE GENOMIC DNA]</scope>
    <source>
        <strain evidence="2">TFB10046</strain>
    </source>
</reference>
<evidence type="ECO:0000313" key="1">
    <source>
        <dbReference type="EMBL" id="EJD33544.1"/>
    </source>
</evidence>
<organism evidence="1 2">
    <name type="scientific">Auricularia subglabra (strain TFB-10046 / SS5)</name>
    <name type="common">White-rot fungus</name>
    <name type="synonym">Auricularia delicata (strain TFB10046)</name>
    <dbReference type="NCBI Taxonomy" id="717982"/>
    <lineage>
        <taxon>Eukaryota</taxon>
        <taxon>Fungi</taxon>
        <taxon>Dikarya</taxon>
        <taxon>Basidiomycota</taxon>
        <taxon>Agaricomycotina</taxon>
        <taxon>Agaricomycetes</taxon>
        <taxon>Auriculariales</taxon>
        <taxon>Auriculariaceae</taxon>
        <taxon>Auricularia</taxon>
    </lineage>
</organism>
<dbReference type="Gene3D" id="3.40.50.1970">
    <property type="match status" value="1"/>
</dbReference>
<dbReference type="InParanoid" id="J0D4A6"/>
<dbReference type="KEGG" id="adl:AURDEDRAFT_177376"/>
<dbReference type="OrthoDB" id="197068at2759"/>
<proteinExistence type="predicted"/>
<gene>
    <name evidence="1" type="ORF">AURDEDRAFT_177376</name>
</gene>
<dbReference type="AlphaFoldDB" id="J0D4A6"/>
<protein>
    <submittedName>
        <fullName evidence="1">Uncharacterized protein</fullName>
    </submittedName>
</protein>
<dbReference type="Proteomes" id="UP000006514">
    <property type="component" value="Unassembled WGS sequence"/>
</dbReference>
<name>J0D4A6_AURST</name>
<sequence>MDTPTNGKMDGSDMSATVVETKNGFVVSGAERLHYQFVMVDDIFNSENDELAQLYRPWKRCLLVTDGIVNGLYGAQARATCTLP</sequence>
<keyword evidence="2" id="KW-1185">Reference proteome</keyword>
<evidence type="ECO:0000313" key="2">
    <source>
        <dbReference type="Proteomes" id="UP000006514"/>
    </source>
</evidence>